<dbReference type="KEGG" id="led:BBK82_18565"/>
<evidence type="ECO:0000256" key="4">
    <source>
        <dbReference type="ARBA" id="ARBA00022741"/>
    </source>
</evidence>
<dbReference type="PROSITE" id="PS50011">
    <property type="entry name" value="PROTEIN_KINASE_DOM"/>
    <property type="match status" value="1"/>
</dbReference>
<reference evidence="10 11" key="1">
    <citation type="submission" date="2016-07" db="EMBL/GenBank/DDBJ databases">
        <title>Complete genome sequence of the Lentzea guizhouensis DHS C013.</title>
        <authorList>
            <person name="Cao C."/>
        </authorList>
    </citation>
    <scope>NUCLEOTIDE SEQUENCE [LARGE SCALE GENOMIC DNA]</scope>
    <source>
        <strain evidence="10 11">DHS C013</strain>
    </source>
</reference>
<dbReference type="PANTHER" id="PTHR43289:SF6">
    <property type="entry name" value="SERINE_THREONINE-PROTEIN KINASE NEKL-3"/>
    <property type="match status" value="1"/>
</dbReference>
<dbReference type="RefSeq" id="WP_065916127.1">
    <property type="nucleotide sequence ID" value="NZ_CP016793.1"/>
</dbReference>
<evidence type="ECO:0000313" key="10">
    <source>
        <dbReference type="EMBL" id="ANZ37764.1"/>
    </source>
</evidence>
<dbReference type="Pfam" id="PF00069">
    <property type="entry name" value="Pkinase"/>
    <property type="match status" value="1"/>
</dbReference>
<keyword evidence="11" id="KW-1185">Reference proteome</keyword>
<dbReference type="CDD" id="cd14014">
    <property type="entry name" value="STKc_PknB_like"/>
    <property type="match status" value="1"/>
</dbReference>
<feature type="domain" description="Protein kinase" evidence="9">
    <location>
        <begin position="12"/>
        <end position="267"/>
    </location>
</feature>
<evidence type="ECO:0000256" key="3">
    <source>
        <dbReference type="ARBA" id="ARBA00022679"/>
    </source>
</evidence>
<proteinExistence type="predicted"/>
<dbReference type="SUPFAM" id="SSF56112">
    <property type="entry name" value="Protein kinase-like (PK-like)"/>
    <property type="match status" value="1"/>
</dbReference>
<accession>A0A1B2HJ68</accession>
<dbReference type="STRING" id="1586287.BBK82_18565"/>
<dbReference type="PROSITE" id="PS00107">
    <property type="entry name" value="PROTEIN_KINASE_ATP"/>
    <property type="match status" value="1"/>
</dbReference>
<dbReference type="Proteomes" id="UP000093053">
    <property type="component" value="Chromosome"/>
</dbReference>
<dbReference type="InterPro" id="IPR008271">
    <property type="entry name" value="Ser/Thr_kinase_AS"/>
</dbReference>
<dbReference type="EMBL" id="CP016793">
    <property type="protein sequence ID" value="ANZ37764.1"/>
    <property type="molecule type" value="Genomic_DNA"/>
</dbReference>
<dbReference type="EC" id="2.7.11.1" evidence="1"/>
<feature type="region of interest" description="Disordered" evidence="8">
    <location>
        <begin position="323"/>
        <end position="359"/>
    </location>
</feature>
<gene>
    <name evidence="10" type="ORF">BBK82_18565</name>
</gene>
<name>A0A1B2HJ68_9PSEU</name>
<evidence type="ECO:0000256" key="8">
    <source>
        <dbReference type="SAM" id="MobiDB-lite"/>
    </source>
</evidence>
<dbReference type="AlphaFoldDB" id="A0A1B2HJ68"/>
<protein>
    <recommendedName>
        <fullName evidence="1">non-specific serine/threonine protein kinase</fullName>
        <ecNumber evidence="1">2.7.11.1</ecNumber>
    </recommendedName>
</protein>
<keyword evidence="2" id="KW-0723">Serine/threonine-protein kinase</keyword>
<organism evidence="10 11">
    <name type="scientific">Lentzea guizhouensis</name>
    <dbReference type="NCBI Taxonomy" id="1586287"/>
    <lineage>
        <taxon>Bacteria</taxon>
        <taxon>Bacillati</taxon>
        <taxon>Actinomycetota</taxon>
        <taxon>Actinomycetes</taxon>
        <taxon>Pseudonocardiales</taxon>
        <taxon>Pseudonocardiaceae</taxon>
        <taxon>Lentzea</taxon>
    </lineage>
</organism>
<keyword evidence="4 7" id="KW-0547">Nucleotide-binding</keyword>
<keyword evidence="3" id="KW-0808">Transferase</keyword>
<dbReference type="Gene3D" id="3.30.200.20">
    <property type="entry name" value="Phosphorylase Kinase, domain 1"/>
    <property type="match status" value="1"/>
</dbReference>
<dbReference type="GO" id="GO:0005524">
    <property type="term" value="F:ATP binding"/>
    <property type="evidence" value="ECO:0007669"/>
    <property type="project" value="UniProtKB-UniRule"/>
</dbReference>
<dbReference type="InterPro" id="IPR000719">
    <property type="entry name" value="Prot_kinase_dom"/>
</dbReference>
<evidence type="ECO:0000256" key="1">
    <source>
        <dbReference type="ARBA" id="ARBA00012513"/>
    </source>
</evidence>
<dbReference type="InterPro" id="IPR017441">
    <property type="entry name" value="Protein_kinase_ATP_BS"/>
</dbReference>
<dbReference type="PANTHER" id="PTHR43289">
    <property type="entry name" value="MITOGEN-ACTIVATED PROTEIN KINASE KINASE KINASE 20-RELATED"/>
    <property type="match status" value="1"/>
</dbReference>
<evidence type="ECO:0000256" key="2">
    <source>
        <dbReference type="ARBA" id="ARBA00022527"/>
    </source>
</evidence>
<dbReference type="InterPro" id="IPR011009">
    <property type="entry name" value="Kinase-like_dom_sf"/>
</dbReference>
<dbReference type="SMART" id="SM00220">
    <property type="entry name" value="S_TKc"/>
    <property type="match status" value="1"/>
</dbReference>
<feature type="compositionally biased region" description="Polar residues" evidence="8">
    <location>
        <begin position="323"/>
        <end position="351"/>
    </location>
</feature>
<dbReference type="Gene3D" id="1.10.510.10">
    <property type="entry name" value="Transferase(Phosphotransferase) domain 1"/>
    <property type="match status" value="1"/>
</dbReference>
<evidence type="ECO:0000256" key="6">
    <source>
        <dbReference type="ARBA" id="ARBA00022840"/>
    </source>
</evidence>
<feature type="binding site" evidence="7">
    <location>
        <position position="41"/>
    </location>
    <ligand>
        <name>ATP</name>
        <dbReference type="ChEBI" id="CHEBI:30616"/>
    </ligand>
</feature>
<evidence type="ECO:0000259" key="9">
    <source>
        <dbReference type="PROSITE" id="PS50011"/>
    </source>
</evidence>
<keyword evidence="5" id="KW-0418">Kinase</keyword>
<evidence type="ECO:0000256" key="7">
    <source>
        <dbReference type="PROSITE-ProRule" id="PRU10141"/>
    </source>
</evidence>
<dbReference type="PROSITE" id="PS00108">
    <property type="entry name" value="PROTEIN_KINASE_ST"/>
    <property type="match status" value="1"/>
</dbReference>
<keyword evidence="6 7" id="KW-0067">ATP-binding</keyword>
<evidence type="ECO:0000313" key="11">
    <source>
        <dbReference type="Proteomes" id="UP000093053"/>
    </source>
</evidence>
<dbReference type="GO" id="GO:0004674">
    <property type="term" value="F:protein serine/threonine kinase activity"/>
    <property type="evidence" value="ECO:0007669"/>
    <property type="project" value="UniProtKB-KW"/>
</dbReference>
<evidence type="ECO:0000256" key="5">
    <source>
        <dbReference type="ARBA" id="ARBA00022777"/>
    </source>
</evidence>
<sequence>MQQQQRLVANRYALLAELGRGAMGVVWRAQDQLLGRAVALKELHPPQGIAAEEFAVLEERMLREARTAGRLNHPAVVTVYDIVRENGHTYLAMELVDALDLATVVKQHGPRDSVWMAGVALQVLGALETAHSAGVVHRDVKPSNIMVRPDGAVKLTDFGIAQAVDDPRLTHNGGIVGSPAYMSPDRLSGWEASPASDLWALGVTMAHAVEGISPFERTSTASTLHAIMNEPPVLRLASPALADVIRGLLTVDPSRRLTAGQARQMLVAIVQGAPPVPLPRNGSSKGGGKSKGTAVKVAAVVVGVAVLAGAAFAGYQAFTPDDSNAGQNTGQSTAPSNGSSADGGTEWTESSALPVGAPLPSRRIATFGRGGDVPEWNISGTQCAKDFLTQGSPVRTNVPCDQPHGIQLFSAATPLWDKPKDTAYPGTKWLADFTKNYCTEQFKAIKPKSGEVLGFTGLVPTQKEWEAYNDAATPGRQEVLCVLWKQDRSPLAGSLVN</sequence>